<evidence type="ECO:0000313" key="1">
    <source>
        <dbReference type="EMBL" id="AZQ62399.1"/>
    </source>
</evidence>
<evidence type="ECO:0000313" key="2">
    <source>
        <dbReference type="Proteomes" id="UP000267268"/>
    </source>
</evidence>
<accession>A0A3Q9FPJ2</accession>
<protein>
    <submittedName>
        <fullName evidence="1">Uncharacterized protein</fullName>
    </submittedName>
</protein>
<dbReference type="EMBL" id="CP034562">
    <property type="protein sequence ID" value="AZQ62399.1"/>
    <property type="molecule type" value="Genomic_DNA"/>
</dbReference>
<keyword evidence="2" id="KW-1185">Reference proteome</keyword>
<proteinExistence type="predicted"/>
<dbReference type="PROSITE" id="PS51257">
    <property type="entry name" value="PROKAR_LIPOPROTEIN"/>
    <property type="match status" value="1"/>
</dbReference>
<dbReference type="KEGG" id="fll:EI427_09165"/>
<sequence length="532" mass="59300">MRYLYFLLLVISIFLSSCGFDPSNFENIRIKPLESKFFAIPLLNGEITLKSLLSESDRAHVNSSETPWVLEYNTWYTDEEKDALPAVVTGDLILAEDNFILHTDILLPGAFVTGVIFPQKITFPITLSNLFFDIQNLTIKDGYFTSNFKNPNSSKSTLTVELIHYSATDTIVITKESNDIAANTNLDIQLSLDDKSFTVRDEYVYGLRIKNVINNQEVDFSVGSGVKSEIKVNLISNITFTPFVDFEIPIDIPLQITPIALFDSTLDEGDVTLSDLRLSLVTYNTFGLDIYTSNIEIYAQSSINDEIIPLALNKDQIYYPITLGEEAIDTLDIGQAVNTLKKKPNAVAIAGEVVVKMYKGKSYFIDEDSYLKHNFFLGIPFEIGLKDVTFSTNLLIEEGFDESISFLDSAYLSIEFENHFPMDGTLEIYALNSADDISPYLVDLNANPNVNSIKFMEAAKVNSDGSINETSFRKFHIRITGEDATNILKSKILNIKGIFSTPNGGIVPFFPTGKLIIKAGLAASVTIDPNEF</sequence>
<reference evidence="1 2" key="1">
    <citation type="submission" date="2018-12" db="EMBL/GenBank/DDBJ databases">
        <title>Flammeovirga pectinis sp. nov., isolated from the gut of the Korean scallop, Patinopecten yessoensis.</title>
        <authorList>
            <person name="Bae J.-W."/>
            <person name="Jeong Y.-S."/>
            <person name="Kang W."/>
        </authorList>
    </citation>
    <scope>NUCLEOTIDE SEQUENCE [LARGE SCALE GENOMIC DNA]</scope>
    <source>
        <strain evidence="1 2">L12M1</strain>
    </source>
</reference>
<gene>
    <name evidence="1" type="ORF">EI427_09165</name>
</gene>
<dbReference type="RefSeq" id="WP_126613864.1">
    <property type="nucleotide sequence ID" value="NZ_CP034562.1"/>
</dbReference>
<name>A0A3Q9FPJ2_9BACT</name>
<organism evidence="1 2">
    <name type="scientific">Flammeovirga pectinis</name>
    <dbReference type="NCBI Taxonomy" id="2494373"/>
    <lineage>
        <taxon>Bacteria</taxon>
        <taxon>Pseudomonadati</taxon>
        <taxon>Bacteroidota</taxon>
        <taxon>Cytophagia</taxon>
        <taxon>Cytophagales</taxon>
        <taxon>Flammeovirgaceae</taxon>
        <taxon>Flammeovirga</taxon>
    </lineage>
</organism>
<dbReference type="OrthoDB" id="974195at2"/>
<dbReference type="AlphaFoldDB" id="A0A3Q9FPJ2"/>
<dbReference type="Proteomes" id="UP000267268">
    <property type="component" value="Chromosome 1"/>
</dbReference>